<organism evidence="1 2">
    <name type="scientific">Ixodes persulcatus</name>
    <name type="common">Taiga tick</name>
    <dbReference type="NCBI Taxonomy" id="34615"/>
    <lineage>
        <taxon>Eukaryota</taxon>
        <taxon>Metazoa</taxon>
        <taxon>Ecdysozoa</taxon>
        <taxon>Arthropoda</taxon>
        <taxon>Chelicerata</taxon>
        <taxon>Arachnida</taxon>
        <taxon>Acari</taxon>
        <taxon>Parasitiformes</taxon>
        <taxon>Ixodida</taxon>
        <taxon>Ixodoidea</taxon>
        <taxon>Ixodidae</taxon>
        <taxon>Ixodinae</taxon>
        <taxon>Ixodes</taxon>
    </lineage>
</organism>
<protein>
    <submittedName>
        <fullName evidence="1">Uncharacterized protein</fullName>
    </submittedName>
</protein>
<accession>A0AC60PV94</accession>
<evidence type="ECO:0000313" key="1">
    <source>
        <dbReference type="EMBL" id="KAG0424896.1"/>
    </source>
</evidence>
<reference evidence="1 2" key="1">
    <citation type="journal article" date="2020" name="Cell">
        <title>Large-Scale Comparative Analyses of Tick Genomes Elucidate Their Genetic Diversity and Vector Capacities.</title>
        <authorList>
            <consortium name="Tick Genome and Microbiome Consortium (TIGMIC)"/>
            <person name="Jia N."/>
            <person name="Wang J."/>
            <person name="Shi W."/>
            <person name="Du L."/>
            <person name="Sun Y."/>
            <person name="Zhan W."/>
            <person name="Jiang J.F."/>
            <person name="Wang Q."/>
            <person name="Zhang B."/>
            <person name="Ji P."/>
            <person name="Bell-Sakyi L."/>
            <person name="Cui X.M."/>
            <person name="Yuan T.T."/>
            <person name="Jiang B.G."/>
            <person name="Yang W.F."/>
            <person name="Lam T.T."/>
            <person name="Chang Q.C."/>
            <person name="Ding S.J."/>
            <person name="Wang X.J."/>
            <person name="Zhu J.G."/>
            <person name="Ruan X.D."/>
            <person name="Zhao L."/>
            <person name="Wei J.T."/>
            <person name="Ye R.Z."/>
            <person name="Que T.C."/>
            <person name="Du C.H."/>
            <person name="Zhou Y.H."/>
            <person name="Cheng J.X."/>
            <person name="Dai P.F."/>
            <person name="Guo W.B."/>
            <person name="Han X.H."/>
            <person name="Huang E.J."/>
            <person name="Li L.F."/>
            <person name="Wei W."/>
            <person name="Gao Y.C."/>
            <person name="Liu J.Z."/>
            <person name="Shao H.Z."/>
            <person name="Wang X."/>
            <person name="Wang C.C."/>
            <person name="Yang T.C."/>
            <person name="Huo Q.B."/>
            <person name="Li W."/>
            <person name="Chen H.Y."/>
            <person name="Chen S.E."/>
            <person name="Zhou L.G."/>
            <person name="Ni X.B."/>
            <person name="Tian J.H."/>
            <person name="Sheng Y."/>
            <person name="Liu T."/>
            <person name="Pan Y.S."/>
            <person name="Xia L.Y."/>
            <person name="Li J."/>
            <person name="Zhao F."/>
            <person name="Cao W.C."/>
        </authorList>
    </citation>
    <scope>NUCLEOTIDE SEQUENCE [LARGE SCALE GENOMIC DNA]</scope>
    <source>
        <strain evidence="1">Iper-2018</strain>
    </source>
</reference>
<keyword evidence="2" id="KW-1185">Reference proteome</keyword>
<comment type="caution">
    <text evidence="1">The sequence shown here is derived from an EMBL/GenBank/DDBJ whole genome shotgun (WGS) entry which is preliminary data.</text>
</comment>
<name>A0AC60PV94_IXOPE</name>
<dbReference type="Proteomes" id="UP000805193">
    <property type="component" value="Unassembled WGS sequence"/>
</dbReference>
<evidence type="ECO:0000313" key="2">
    <source>
        <dbReference type="Proteomes" id="UP000805193"/>
    </source>
</evidence>
<dbReference type="EMBL" id="JABSTQ010009922">
    <property type="protein sequence ID" value="KAG0424896.1"/>
    <property type="molecule type" value="Genomic_DNA"/>
</dbReference>
<gene>
    <name evidence="1" type="ORF">HPB47_027903</name>
</gene>
<proteinExistence type="predicted"/>
<sequence length="282" mass="31283">MATEFLALRGTHRESSDSTYGSEPVCRICYRWADEASGPLIAPCCCKGSIGLTHRSCLERWLRERRTDKCNICLYNFKVLRRCQPLRRFFSDPDERGHVAKMIIHFIMGLGDVMVLTFAWTYAMSYLSGKGWFVYLLVLVALLIQTSFWLIFEVIRAWTSYHPIQQWRDRTADLELLLEDHRAPPEAPELVITLKGTTQSSDPGPTVVSLLRTAFPAVPFTDDAGLGQTGQPPSARAAGAEPVDGRGCKSEVPAPTTSMAESSLHPTGTQSSPSVMGRAADQ</sequence>